<dbReference type="RefSeq" id="XP_006694271.1">
    <property type="nucleotide sequence ID" value="XM_006694208.1"/>
</dbReference>
<reference evidence="14 15" key="1">
    <citation type="journal article" date="2011" name="Cell">
        <title>Insight into structure and assembly of the nuclear pore complex by utilizing the genome of a eukaryotic thermophile.</title>
        <authorList>
            <person name="Amlacher S."/>
            <person name="Sarges P."/>
            <person name="Flemming D."/>
            <person name="van Noort V."/>
            <person name="Kunze R."/>
            <person name="Devos D.P."/>
            <person name="Arumugam M."/>
            <person name="Bork P."/>
            <person name="Hurt E."/>
        </authorList>
    </citation>
    <scope>NUCLEOTIDE SEQUENCE [LARGE SCALE GENOMIC DNA]</scope>
    <source>
        <strain evidence="15">DSM 1495 / CBS 144.50 / IMI 039719</strain>
    </source>
</reference>
<keyword evidence="9" id="KW-0175">Coiled coil</keyword>
<proteinExistence type="inferred from homology"/>
<keyword evidence="6" id="KW-0067">ATP-binding</keyword>
<feature type="transmembrane region" description="Helical" evidence="11">
    <location>
        <begin position="175"/>
        <end position="197"/>
    </location>
</feature>
<evidence type="ECO:0000256" key="2">
    <source>
        <dbReference type="ARBA" id="ARBA00010992"/>
    </source>
</evidence>
<dbReference type="InterPro" id="IPR005828">
    <property type="entry name" value="MFS_sugar_transport-like"/>
</dbReference>
<feature type="transmembrane region" description="Helical" evidence="11">
    <location>
        <begin position="140"/>
        <end position="163"/>
    </location>
</feature>
<sequence length="1272" mass="139633">MVGAVLFPIEGTADLRRVEAPVSFGAYLLCAFAAFGGIFFGYDTGWMSGVLGMPYFITMYTGMQYDYEAGKPIGVDPTKFGLPSSTKSLMTSILSCGTFLGSLVAGDVADYIGRRPTIISGCFVFCIGCSMQIASTNQTALFVMGRLIAGLGVGFISAVIILYMAEVAPRKVRGALVAGYQFCITVGILLANCVVYSTQARNDPGSYRIPIGVQFIWAVILGIGLFLLPESPRYHVMKGMIKEAAKDLSRVRGQPVDSNYIKDELAEIVANHEYEMQVIPQMSYIGSWLACFQGGFRRRGGNLRRTLIGCGSQLFQQITGINFIFYFGVTFFQQLGTISDPFFMSLVTTLVNVVSTTISFWAVEKIGRRPLLIYGGTGMVISQLVVAVIGVTAGRPEEHNDAAVKTMIAFICIFIFFFASTWGPVGWILVGELFPLPIRSRGVGISTASNWLFNMIIALVAPYMVGNDEHSADLGPKVFFIWGACCVGSTLFAYFCVPEMKGLTLEQIDQMMEETSARESTSESVATILVSCKQTRFDIKCPNYRELDVEGLNITVTSRPVDNGEAKGRGKAKASEGTEILSNAKLRLKAGGRYALVGRNGTGKSTLMRAIAEKLIPGIPEETRISILQQTSVKDVNADDLPETSGPSDGPSVLEEVIDKATSKTELEKEINALSTGLNSPFPHDAVFALRKLRLDRMKKRLFVLDKDARLRSGTRGLQARKALVEYEKQVAAAEAQLSQPPKEISSETLQAETQEAADLLGELQAQVEPSRMAEVEGNAKKILMGLGFKEGDMAKSAGSLSGGWRMRAALATALLKEADILILDEPTNFLDLFGILWLQKWLQHMEDTLATPPTLVFVSHDRDFASSVCTDLIILKDKELTYFHGDLPSYEAAQAEKRIYLTKMKEAQDKQRAHMQESIRQNLIQGRKNDDQNKIRQAKSRQKRLEDRMGMQVNEKGGRFKLNRDLVGWHTSSRAEIVVPQEERGVTIVLPDPTELRFPGSLISLEKVSFRYAGEKGQKVRPPATLIDVSLTVGMGDRIGILGLNGAGKSTLIRLLVGDPAPAGAKVTGNVTTHPRLKLAYYSQHAVEALQRLGQSDPSLTALSLLTSEVSPDAGLDESDIRGLLSSLGLRGNLVSSVPIRRLSGGQLVRLELARLLWRRPLCLVLDEVTTHLDYETVTGLRKALREWEGAVVLVSHDRWFMRGVVEGERDNEDGEEEQDEEEEEGRKDGEGVGRRRVVYKLAGGKLSLLEGGVREFEEGMERRVGRLIGD</sequence>
<dbReference type="AlphaFoldDB" id="G0S8L5"/>
<keyword evidence="8 11" id="KW-0472">Membrane</keyword>
<dbReference type="EMBL" id="GL988041">
    <property type="protein sequence ID" value="EGS21975.1"/>
    <property type="molecule type" value="Genomic_DNA"/>
</dbReference>
<dbReference type="Gene3D" id="1.20.1250.20">
    <property type="entry name" value="MFS general substrate transporter like domains"/>
    <property type="match status" value="1"/>
</dbReference>
<dbReference type="InterPro" id="IPR036259">
    <property type="entry name" value="MFS_trans_sf"/>
</dbReference>
<dbReference type="SMART" id="SM00382">
    <property type="entry name" value="AAA"/>
    <property type="match status" value="2"/>
</dbReference>
<dbReference type="NCBIfam" id="TIGR00879">
    <property type="entry name" value="SP"/>
    <property type="match status" value="1"/>
</dbReference>
<dbReference type="CDD" id="cd17356">
    <property type="entry name" value="MFS_HXT"/>
    <property type="match status" value="1"/>
</dbReference>
<dbReference type="Gene3D" id="3.40.50.300">
    <property type="entry name" value="P-loop containing nucleotide triphosphate hydrolases"/>
    <property type="match status" value="2"/>
</dbReference>
<keyword evidence="7 11" id="KW-1133">Transmembrane helix</keyword>
<keyword evidence="3" id="KW-0813">Transport</keyword>
<keyword evidence="5" id="KW-0547">Nucleotide-binding</keyword>
<evidence type="ECO:0000256" key="3">
    <source>
        <dbReference type="ARBA" id="ARBA00022448"/>
    </source>
</evidence>
<feature type="transmembrane region" description="Helical" evidence="11">
    <location>
        <begin position="209"/>
        <end position="228"/>
    </location>
</feature>
<dbReference type="InterPro" id="IPR027417">
    <property type="entry name" value="P-loop_NTPase"/>
</dbReference>
<dbReference type="GO" id="GO:0005351">
    <property type="term" value="F:carbohydrate:proton symporter activity"/>
    <property type="evidence" value="ECO:0007669"/>
    <property type="project" value="TreeGrafter"/>
</dbReference>
<evidence type="ECO:0000256" key="5">
    <source>
        <dbReference type="ARBA" id="ARBA00022741"/>
    </source>
</evidence>
<dbReference type="HOGENOM" id="CLU_263823_0_0_1"/>
<dbReference type="InterPro" id="IPR050360">
    <property type="entry name" value="MFS_Sugar_Transporters"/>
</dbReference>
<dbReference type="PROSITE" id="PS50850">
    <property type="entry name" value="MFS"/>
    <property type="match status" value="1"/>
</dbReference>
<organism evidence="15">
    <name type="scientific">Chaetomium thermophilum (strain DSM 1495 / CBS 144.50 / IMI 039719)</name>
    <name type="common">Thermochaetoides thermophila</name>
    <dbReference type="NCBI Taxonomy" id="759272"/>
    <lineage>
        <taxon>Eukaryota</taxon>
        <taxon>Fungi</taxon>
        <taxon>Dikarya</taxon>
        <taxon>Ascomycota</taxon>
        <taxon>Pezizomycotina</taxon>
        <taxon>Sordariomycetes</taxon>
        <taxon>Sordariomycetidae</taxon>
        <taxon>Sordariales</taxon>
        <taxon>Chaetomiaceae</taxon>
        <taxon>Thermochaetoides</taxon>
    </lineage>
</organism>
<dbReference type="Pfam" id="PF00083">
    <property type="entry name" value="Sugar_tr"/>
    <property type="match status" value="1"/>
</dbReference>
<comment type="similarity">
    <text evidence="2">Belongs to the major facilitator superfamily. Sugar transporter (TC 2.A.1.1) family.</text>
</comment>
<feature type="transmembrane region" description="Helical" evidence="11">
    <location>
        <begin position="307"/>
        <end position="329"/>
    </location>
</feature>
<feature type="transmembrane region" description="Helical" evidence="11">
    <location>
        <begin position="442"/>
        <end position="466"/>
    </location>
</feature>
<dbReference type="GO" id="GO:0016020">
    <property type="term" value="C:membrane"/>
    <property type="evidence" value="ECO:0007669"/>
    <property type="project" value="UniProtKB-SubCell"/>
</dbReference>
<dbReference type="eggNOG" id="KOG0062">
    <property type="taxonomic scope" value="Eukaryota"/>
</dbReference>
<dbReference type="SUPFAM" id="SSF103473">
    <property type="entry name" value="MFS general substrate transporter"/>
    <property type="match status" value="1"/>
</dbReference>
<dbReference type="PROSITE" id="PS50893">
    <property type="entry name" value="ABC_TRANSPORTER_2"/>
    <property type="match status" value="2"/>
</dbReference>
<feature type="transmembrane region" description="Helical" evidence="11">
    <location>
        <begin position="341"/>
        <end position="364"/>
    </location>
</feature>
<feature type="region of interest" description="Disordered" evidence="10">
    <location>
        <begin position="927"/>
        <end position="946"/>
    </location>
</feature>
<dbReference type="InterPro" id="IPR003439">
    <property type="entry name" value="ABC_transporter-like_ATP-bd"/>
</dbReference>
<evidence type="ECO:0000256" key="4">
    <source>
        <dbReference type="ARBA" id="ARBA00022692"/>
    </source>
</evidence>
<feature type="transmembrane region" description="Helical" evidence="11">
    <location>
        <begin position="406"/>
        <end position="430"/>
    </location>
</feature>
<dbReference type="InterPro" id="IPR003593">
    <property type="entry name" value="AAA+_ATPase"/>
</dbReference>
<evidence type="ECO:0000256" key="10">
    <source>
        <dbReference type="SAM" id="MobiDB-lite"/>
    </source>
</evidence>
<dbReference type="FunFam" id="1.20.1250.20:FF:000180">
    <property type="entry name" value="MFS monosaccharide transporter"/>
    <property type="match status" value="1"/>
</dbReference>
<dbReference type="InterPro" id="IPR005829">
    <property type="entry name" value="Sugar_transporter_CS"/>
</dbReference>
<evidence type="ECO:0000259" key="12">
    <source>
        <dbReference type="PROSITE" id="PS50850"/>
    </source>
</evidence>
<keyword evidence="15" id="KW-1185">Reference proteome</keyword>
<dbReference type="PROSITE" id="PS00217">
    <property type="entry name" value="SUGAR_TRANSPORT_2"/>
    <property type="match status" value="1"/>
</dbReference>
<dbReference type="InterPro" id="IPR032781">
    <property type="entry name" value="ABC_tran_Xtn"/>
</dbReference>
<dbReference type="OrthoDB" id="2110130at2759"/>
<dbReference type="InterPro" id="IPR020846">
    <property type="entry name" value="MFS_dom"/>
</dbReference>
<evidence type="ECO:0000313" key="15">
    <source>
        <dbReference type="Proteomes" id="UP000008066"/>
    </source>
</evidence>
<feature type="compositionally biased region" description="Acidic residues" evidence="10">
    <location>
        <begin position="1211"/>
        <end position="1225"/>
    </location>
</feature>
<dbReference type="PRINTS" id="PR00171">
    <property type="entry name" value="SUGRTRNSPORT"/>
</dbReference>
<dbReference type="Pfam" id="PF12848">
    <property type="entry name" value="ABC_tran_Xtn"/>
    <property type="match status" value="1"/>
</dbReference>
<comment type="subcellular location">
    <subcellularLocation>
        <location evidence="1">Membrane</location>
        <topology evidence="1">Multi-pass membrane protein</topology>
    </subcellularLocation>
</comment>
<feature type="transmembrane region" description="Helical" evidence="11">
    <location>
        <begin position="371"/>
        <end position="394"/>
    </location>
</feature>
<feature type="coiled-coil region" evidence="9">
    <location>
        <begin position="717"/>
        <end position="767"/>
    </location>
</feature>
<name>G0S8L5_CHATD</name>
<feature type="transmembrane region" description="Helical" evidence="11">
    <location>
        <begin position="24"/>
        <end position="42"/>
    </location>
</feature>
<dbReference type="KEGG" id="cthr:CTHT_0038510"/>
<protein>
    <submittedName>
        <fullName evidence="14">Putative transporter protein</fullName>
    </submittedName>
</protein>
<dbReference type="GO" id="GO:0016887">
    <property type="term" value="F:ATP hydrolysis activity"/>
    <property type="evidence" value="ECO:0007669"/>
    <property type="project" value="InterPro"/>
</dbReference>
<dbReference type="PANTHER" id="PTHR48022">
    <property type="entry name" value="PLASTIDIC GLUCOSE TRANSPORTER 4"/>
    <property type="match status" value="1"/>
</dbReference>
<dbReference type="SUPFAM" id="SSF52540">
    <property type="entry name" value="P-loop containing nucleoside triphosphate hydrolases"/>
    <property type="match status" value="2"/>
</dbReference>
<evidence type="ECO:0000313" key="14">
    <source>
        <dbReference type="EMBL" id="EGS21975.1"/>
    </source>
</evidence>
<dbReference type="PANTHER" id="PTHR48022:SF61">
    <property type="entry name" value="HIGH AFFINITY GLUCOSE TRANSPORTER RGT2"/>
    <property type="match status" value="1"/>
</dbReference>
<dbReference type="GeneID" id="18257889"/>
<evidence type="ECO:0000256" key="1">
    <source>
        <dbReference type="ARBA" id="ARBA00004141"/>
    </source>
</evidence>
<dbReference type="GO" id="GO:0005524">
    <property type="term" value="F:ATP binding"/>
    <property type="evidence" value="ECO:0007669"/>
    <property type="project" value="UniProtKB-KW"/>
</dbReference>
<dbReference type="PROSITE" id="PS00216">
    <property type="entry name" value="SUGAR_TRANSPORT_1"/>
    <property type="match status" value="2"/>
</dbReference>
<feature type="transmembrane region" description="Helical" evidence="11">
    <location>
        <begin position="89"/>
        <end position="109"/>
    </location>
</feature>
<feature type="domain" description="ABC transporter" evidence="13">
    <location>
        <begin position="1004"/>
        <end position="1240"/>
    </location>
</feature>
<evidence type="ECO:0000256" key="7">
    <source>
        <dbReference type="ARBA" id="ARBA00022989"/>
    </source>
</evidence>
<dbReference type="Proteomes" id="UP000008066">
    <property type="component" value="Unassembled WGS sequence"/>
</dbReference>
<dbReference type="PROSITE" id="PS00211">
    <property type="entry name" value="ABC_TRANSPORTER_1"/>
    <property type="match status" value="2"/>
</dbReference>
<gene>
    <name evidence="14" type="ORF">CTHT_0038510</name>
</gene>
<evidence type="ECO:0000256" key="11">
    <source>
        <dbReference type="SAM" id="Phobius"/>
    </source>
</evidence>
<feature type="transmembrane region" description="Helical" evidence="11">
    <location>
        <begin position="116"/>
        <end position="134"/>
    </location>
</feature>
<feature type="region of interest" description="Disordered" evidence="10">
    <location>
        <begin position="1210"/>
        <end position="1232"/>
    </location>
</feature>
<evidence type="ECO:0000256" key="9">
    <source>
        <dbReference type="SAM" id="Coils"/>
    </source>
</evidence>
<evidence type="ECO:0000256" key="6">
    <source>
        <dbReference type="ARBA" id="ARBA00022840"/>
    </source>
</evidence>
<dbReference type="InterPro" id="IPR017871">
    <property type="entry name" value="ABC_transporter-like_CS"/>
</dbReference>
<keyword evidence="4 11" id="KW-0812">Transmembrane</keyword>
<dbReference type="InterPro" id="IPR003663">
    <property type="entry name" value="Sugar/inositol_transpt"/>
</dbReference>
<evidence type="ECO:0000256" key="8">
    <source>
        <dbReference type="ARBA" id="ARBA00023136"/>
    </source>
</evidence>
<evidence type="ECO:0000259" key="13">
    <source>
        <dbReference type="PROSITE" id="PS50893"/>
    </source>
</evidence>
<accession>G0S8L5</accession>
<dbReference type="Pfam" id="PF00005">
    <property type="entry name" value="ABC_tran"/>
    <property type="match status" value="2"/>
</dbReference>
<dbReference type="eggNOG" id="KOG0254">
    <property type="taxonomic scope" value="Eukaryota"/>
</dbReference>
<feature type="domain" description="Major facilitator superfamily (MFS) profile" evidence="12">
    <location>
        <begin position="29"/>
        <end position="501"/>
    </location>
</feature>
<feature type="domain" description="ABC transporter" evidence="13">
    <location>
        <begin position="566"/>
        <end position="903"/>
    </location>
</feature>
<dbReference type="CDD" id="cd03221">
    <property type="entry name" value="ABCF_EF-3"/>
    <property type="match status" value="1"/>
</dbReference>